<dbReference type="PANTHER" id="PTHR37955:SF1">
    <property type="entry name" value="DEP DOMAIN-CONTAINING PROTEIN"/>
    <property type="match status" value="1"/>
</dbReference>
<feature type="transmembrane region" description="Helical" evidence="5">
    <location>
        <begin position="154"/>
        <end position="175"/>
    </location>
</feature>
<gene>
    <name evidence="6" type="ORF">TCEL_02340</name>
</gene>
<evidence type="ECO:0000256" key="1">
    <source>
        <dbReference type="ARBA" id="ARBA00004141"/>
    </source>
</evidence>
<reference evidence="6" key="1">
    <citation type="submission" date="2013-03" db="EMBL/GenBank/DDBJ databases">
        <title>Draft genome sequence of the hydrogen-ethanol-producing anaerobic alkalithermophilic Caloramator celere.</title>
        <authorList>
            <person name="Ciranna A."/>
            <person name="Larjo A."/>
            <person name="Kivisto A."/>
            <person name="Santala V."/>
            <person name="Roos C."/>
            <person name="Karp M."/>
        </authorList>
    </citation>
    <scope>NUCLEOTIDE SEQUENCE [LARGE SCALE GENOMIC DNA]</scope>
    <source>
        <strain evidence="6">DSM 8682</strain>
    </source>
</reference>
<evidence type="ECO:0000256" key="2">
    <source>
        <dbReference type="ARBA" id="ARBA00022692"/>
    </source>
</evidence>
<proteinExistence type="predicted"/>
<feature type="transmembrane region" description="Helical" evidence="5">
    <location>
        <begin position="36"/>
        <end position="54"/>
    </location>
</feature>
<dbReference type="eggNOG" id="COG1275">
    <property type="taxonomic scope" value="Bacteria"/>
</dbReference>
<feature type="transmembrane region" description="Helical" evidence="5">
    <location>
        <begin position="12"/>
        <end position="30"/>
    </location>
</feature>
<feature type="transmembrane region" description="Helical" evidence="5">
    <location>
        <begin position="277"/>
        <end position="302"/>
    </location>
</feature>
<feature type="transmembrane region" description="Helical" evidence="5">
    <location>
        <begin position="93"/>
        <end position="113"/>
    </location>
</feature>
<feature type="transmembrane region" description="Helical" evidence="5">
    <location>
        <begin position="187"/>
        <end position="206"/>
    </location>
</feature>
<evidence type="ECO:0000256" key="5">
    <source>
        <dbReference type="SAM" id="Phobius"/>
    </source>
</evidence>
<dbReference type="InterPro" id="IPR004695">
    <property type="entry name" value="SLAC1/Mae1/Ssu1/TehA"/>
</dbReference>
<name>R7RUU9_9CLOT</name>
<protein>
    <submittedName>
        <fullName evidence="6">C4-dicarboxylate transporter/malic acid transport protein</fullName>
    </submittedName>
</protein>
<keyword evidence="4 5" id="KW-0472">Membrane</keyword>
<dbReference type="AlphaFoldDB" id="R7RUU9"/>
<dbReference type="PROSITE" id="PS51257">
    <property type="entry name" value="PROKAR_LIPOPROTEIN"/>
    <property type="match status" value="1"/>
</dbReference>
<evidence type="ECO:0000313" key="7">
    <source>
        <dbReference type="Proteomes" id="UP000014923"/>
    </source>
</evidence>
<evidence type="ECO:0000256" key="4">
    <source>
        <dbReference type="ARBA" id="ARBA00023136"/>
    </source>
</evidence>
<feature type="transmembrane region" description="Helical" evidence="5">
    <location>
        <begin position="244"/>
        <end position="265"/>
    </location>
</feature>
<keyword evidence="2 5" id="KW-0812">Transmembrane</keyword>
<dbReference type="Gene3D" id="1.50.10.150">
    <property type="entry name" value="Voltage-dependent anion channel"/>
    <property type="match status" value="1"/>
</dbReference>
<dbReference type="InterPro" id="IPR052951">
    <property type="entry name" value="Tellurite_res_ion_channel"/>
</dbReference>
<comment type="caution">
    <text evidence="6">The sequence shown here is derived from an EMBL/GenBank/DDBJ whole genome shotgun (WGS) entry which is preliminary data.</text>
</comment>
<sequence length="317" mass="36111">MFETIKKIPIPMSGLMLACASLGNLLSGYNILYKNIFGIISGIMFICIVAKIIMMPKECINDLENPVIASVLPTLFMGAMILSTYIKPLSYEFAFWLWKLAVIFHISYILYFTKKYIISFNIKKVFASYFVVYVGIVAASLTSPAFKMESVGKIIFWFGFVAFIGLAPIIIYRFMKFKEMLEPAIPTKTILLAPANLCLAGYMSSFQNKNIYMIWFLTIISIITFVFVIINLPKMLKIKFYPSYSAFTFPFVITAMAMKMTNVYLNKIGNSITIPIYYVNFIEIVAVLIVIYVLIRYIGFIIGSNTLFKEKKVNIEG</sequence>
<dbReference type="Pfam" id="PF03595">
    <property type="entry name" value="SLAC1"/>
    <property type="match status" value="1"/>
</dbReference>
<dbReference type="PANTHER" id="PTHR37955">
    <property type="entry name" value="TELLURITE RESISTANCE PROTEIN TEHA"/>
    <property type="match status" value="1"/>
</dbReference>
<dbReference type="RefSeq" id="WP_018666567.1">
    <property type="nucleotide sequence ID" value="NZ_HF952039.1"/>
</dbReference>
<dbReference type="Proteomes" id="UP000014923">
    <property type="component" value="Unassembled WGS sequence"/>
</dbReference>
<feature type="transmembrane region" description="Helical" evidence="5">
    <location>
        <begin position="125"/>
        <end position="142"/>
    </location>
</feature>
<evidence type="ECO:0000256" key="3">
    <source>
        <dbReference type="ARBA" id="ARBA00022989"/>
    </source>
</evidence>
<dbReference type="InterPro" id="IPR038665">
    <property type="entry name" value="Voltage-dep_anion_channel_sf"/>
</dbReference>
<comment type="subcellular location">
    <subcellularLocation>
        <location evidence="1">Membrane</location>
        <topology evidence="1">Multi-pass membrane protein</topology>
    </subcellularLocation>
</comment>
<dbReference type="GO" id="GO:0005886">
    <property type="term" value="C:plasma membrane"/>
    <property type="evidence" value="ECO:0007669"/>
    <property type="project" value="TreeGrafter"/>
</dbReference>
<keyword evidence="3 5" id="KW-1133">Transmembrane helix</keyword>
<feature type="transmembrane region" description="Helical" evidence="5">
    <location>
        <begin position="66"/>
        <end position="87"/>
    </location>
</feature>
<dbReference type="CDD" id="cd09325">
    <property type="entry name" value="TDT_C4-dicarb_trans"/>
    <property type="match status" value="1"/>
</dbReference>
<dbReference type="GO" id="GO:0046583">
    <property type="term" value="F:monoatomic cation efflux transmembrane transporter activity"/>
    <property type="evidence" value="ECO:0007669"/>
    <property type="project" value="TreeGrafter"/>
</dbReference>
<keyword evidence="7" id="KW-1185">Reference proteome</keyword>
<accession>R7RUU9</accession>
<dbReference type="HOGENOM" id="CLU_075737_1_0_9"/>
<dbReference type="EMBL" id="CAVN010000150">
    <property type="protein sequence ID" value="CDF59268.1"/>
    <property type="molecule type" value="Genomic_DNA"/>
</dbReference>
<dbReference type="OrthoDB" id="309023at2"/>
<organism evidence="6 7">
    <name type="scientific">Thermobrachium celere DSM 8682</name>
    <dbReference type="NCBI Taxonomy" id="941824"/>
    <lineage>
        <taxon>Bacteria</taxon>
        <taxon>Bacillati</taxon>
        <taxon>Bacillota</taxon>
        <taxon>Clostridia</taxon>
        <taxon>Eubacteriales</taxon>
        <taxon>Clostridiaceae</taxon>
        <taxon>Thermobrachium</taxon>
    </lineage>
</organism>
<feature type="transmembrane region" description="Helical" evidence="5">
    <location>
        <begin position="212"/>
        <end position="232"/>
    </location>
</feature>
<evidence type="ECO:0000313" key="6">
    <source>
        <dbReference type="EMBL" id="CDF59268.1"/>
    </source>
</evidence>